<organism evidence="10 11">
    <name type="scientific">Mola mola</name>
    <name type="common">Ocean sunfish</name>
    <name type="synonym">Tetraodon mola</name>
    <dbReference type="NCBI Taxonomy" id="94237"/>
    <lineage>
        <taxon>Eukaryota</taxon>
        <taxon>Metazoa</taxon>
        <taxon>Chordata</taxon>
        <taxon>Craniata</taxon>
        <taxon>Vertebrata</taxon>
        <taxon>Euteleostomi</taxon>
        <taxon>Actinopterygii</taxon>
        <taxon>Neopterygii</taxon>
        <taxon>Teleostei</taxon>
        <taxon>Neoteleostei</taxon>
        <taxon>Acanthomorphata</taxon>
        <taxon>Eupercaria</taxon>
        <taxon>Tetraodontiformes</taxon>
        <taxon>Molidae</taxon>
        <taxon>Mola</taxon>
    </lineage>
</organism>
<evidence type="ECO:0000259" key="9">
    <source>
        <dbReference type="PROSITE" id="PS51225"/>
    </source>
</evidence>
<dbReference type="InterPro" id="IPR047123">
    <property type="entry name" value="MYADM-like"/>
</dbReference>
<evidence type="ECO:0000256" key="4">
    <source>
        <dbReference type="ARBA" id="ARBA00022989"/>
    </source>
</evidence>
<evidence type="ECO:0000256" key="6">
    <source>
        <dbReference type="ARBA" id="ARBA00034721"/>
    </source>
</evidence>
<dbReference type="InterPro" id="IPR008253">
    <property type="entry name" value="Marvel"/>
</dbReference>
<evidence type="ECO:0000313" key="11">
    <source>
        <dbReference type="Proteomes" id="UP000261620"/>
    </source>
</evidence>
<reference evidence="10" key="1">
    <citation type="submission" date="2025-08" db="UniProtKB">
        <authorList>
            <consortium name="Ensembl"/>
        </authorList>
    </citation>
    <scope>IDENTIFICATION</scope>
</reference>
<accession>A0A3Q3VUI7</accession>
<feature type="transmembrane region" description="Helical" evidence="8">
    <location>
        <begin position="12"/>
        <end position="35"/>
    </location>
</feature>
<evidence type="ECO:0000256" key="3">
    <source>
        <dbReference type="ARBA" id="ARBA00022737"/>
    </source>
</evidence>
<keyword evidence="5 7" id="KW-0472">Membrane</keyword>
<keyword evidence="3" id="KW-0677">Repeat</keyword>
<feature type="transmembrane region" description="Helical" evidence="8">
    <location>
        <begin position="99"/>
        <end position="125"/>
    </location>
</feature>
<dbReference type="Proteomes" id="UP000261620">
    <property type="component" value="Unplaced"/>
</dbReference>
<feature type="transmembrane region" description="Helical" evidence="8">
    <location>
        <begin position="146"/>
        <end position="167"/>
    </location>
</feature>
<proteinExistence type="inferred from homology"/>
<name>A0A3Q3VUI7_MOLML</name>
<evidence type="ECO:0000256" key="5">
    <source>
        <dbReference type="ARBA" id="ARBA00023136"/>
    </source>
</evidence>
<evidence type="ECO:0000256" key="8">
    <source>
        <dbReference type="SAM" id="Phobius"/>
    </source>
</evidence>
<comment type="similarity">
    <text evidence="6">Belongs to the MAL family.</text>
</comment>
<feature type="domain" description="MARVEL" evidence="9">
    <location>
        <begin position="140"/>
        <end position="276"/>
    </location>
</feature>
<keyword evidence="4 8" id="KW-1133">Transmembrane helix</keyword>
<feature type="domain" description="MARVEL" evidence="9">
    <location>
        <begin position="8"/>
        <end position="135"/>
    </location>
</feature>
<feature type="transmembrane region" description="Helical" evidence="8">
    <location>
        <begin position="252"/>
        <end position="276"/>
    </location>
</feature>
<evidence type="ECO:0000256" key="1">
    <source>
        <dbReference type="ARBA" id="ARBA00004141"/>
    </source>
</evidence>
<dbReference type="GO" id="GO:0016020">
    <property type="term" value="C:membrane"/>
    <property type="evidence" value="ECO:0007669"/>
    <property type="project" value="UniProtKB-SubCell"/>
</dbReference>
<evidence type="ECO:0000256" key="7">
    <source>
        <dbReference type="PROSITE-ProRule" id="PRU00581"/>
    </source>
</evidence>
<feature type="transmembrane region" description="Helical" evidence="8">
    <location>
        <begin position="73"/>
        <end position="93"/>
    </location>
</feature>
<dbReference type="Ensembl" id="ENSMMOT00000006557.1">
    <property type="protein sequence ID" value="ENSMMOP00000006441.1"/>
    <property type="gene ID" value="ENSMMOG00000005039.1"/>
</dbReference>
<protein>
    <recommendedName>
        <fullName evidence="9">MARVEL domain-containing protein</fullName>
    </recommendedName>
</protein>
<sequence>MVALYSRSVAEPLAIIRIMEVIFSFASFSLVASTGHIADSFWTGCMFTWGFCFCITIFILLMEFTGLSSKLLISWGDFTTVFATWATLMMMTASIVFSVIFTCLTCVLSIGASVTSSLAFILYATEVGLTFAKPGEKSGFLSTAPGLLKIIEVFVACIIFFCLDASLYSSLPWLQGCVVGYSVFFILATLVIISAICCPSTPFSASFNKALIWCNRLAVLMYLTAMVVWPFFQNNSRPSNCQRLCSWDKLVVVTFMTILNCIVYALDSAYSIWLVFCVRSQ</sequence>
<comment type="subcellular location">
    <subcellularLocation>
        <location evidence="1">Membrane</location>
        <topology evidence="1">Multi-pass membrane protein</topology>
    </subcellularLocation>
</comment>
<feature type="transmembrane region" description="Helical" evidence="8">
    <location>
        <begin position="173"/>
        <end position="198"/>
    </location>
</feature>
<feature type="transmembrane region" description="Helical" evidence="8">
    <location>
        <begin position="41"/>
        <end position="61"/>
    </location>
</feature>
<keyword evidence="11" id="KW-1185">Reference proteome</keyword>
<evidence type="ECO:0000313" key="10">
    <source>
        <dbReference type="Ensembl" id="ENSMMOP00000006441.1"/>
    </source>
</evidence>
<feature type="transmembrane region" description="Helical" evidence="8">
    <location>
        <begin position="210"/>
        <end position="232"/>
    </location>
</feature>
<dbReference type="PROSITE" id="PS51225">
    <property type="entry name" value="MARVEL"/>
    <property type="match status" value="2"/>
</dbReference>
<reference evidence="10" key="2">
    <citation type="submission" date="2025-09" db="UniProtKB">
        <authorList>
            <consortium name="Ensembl"/>
        </authorList>
    </citation>
    <scope>IDENTIFICATION</scope>
</reference>
<dbReference type="PANTHER" id="PTHR17068">
    <property type="entry name" value="MYELOID-ASSOCIATED DIFFERENTIATION MARKER MYADM FAMILY MEMBER"/>
    <property type="match status" value="1"/>
</dbReference>
<dbReference type="PANTHER" id="PTHR17068:SF2">
    <property type="entry name" value="MYELOID-ASSOCIATED DIFFERENTIATION MARKER-LIKE"/>
    <property type="match status" value="1"/>
</dbReference>
<evidence type="ECO:0000256" key="2">
    <source>
        <dbReference type="ARBA" id="ARBA00022692"/>
    </source>
</evidence>
<dbReference type="AlphaFoldDB" id="A0A3Q3VUI7"/>
<dbReference type="OMA" id="YGTWCMF"/>
<keyword evidence="2 7" id="KW-0812">Transmembrane</keyword>